<name>A0A4Y5TPQ3_9CAUD</name>
<accession>A0A4Y5TPQ3</accession>
<dbReference type="Proteomes" id="UP000319063">
    <property type="component" value="Segment"/>
</dbReference>
<organism evidence="1 2">
    <name type="scientific">Serratia phage Moabite</name>
    <dbReference type="NCBI Taxonomy" id="2587814"/>
    <lineage>
        <taxon>Viruses</taxon>
        <taxon>Duplodnaviria</taxon>
        <taxon>Heunggongvirae</taxon>
        <taxon>Uroviricota</taxon>
        <taxon>Caudoviricetes</taxon>
        <taxon>Chimalliviridae</taxon>
        <taxon>Moabitevirus</taxon>
        <taxon>Moabitevirus moabite</taxon>
    </lineage>
</organism>
<keyword evidence="2" id="KW-1185">Reference proteome</keyword>
<gene>
    <name evidence="1" type="ORF">CPT_Moabite_327</name>
</gene>
<evidence type="ECO:0000313" key="1">
    <source>
        <dbReference type="EMBL" id="QDB71357.1"/>
    </source>
</evidence>
<evidence type="ECO:0000313" key="2">
    <source>
        <dbReference type="Proteomes" id="UP000319063"/>
    </source>
</evidence>
<sequence length="103" mass="11827">MNLNAIASCLKQNKNTPVDSPYLYMHVLPEPETKLFFQPTLFRSVRELAILMWMDSLPNGGKPKYPVEISCNSMFYPKVPLVSKPIKFDDLSEAWAFQIFGKL</sequence>
<proteinExistence type="predicted"/>
<dbReference type="EMBL" id="MK994515">
    <property type="protein sequence ID" value="QDB71357.1"/>
    <property type="molecule type" value="Genomic_DNA"/>
</dbReference>
<protein>
    <submittedName>
        <fullName evidence="1">Uncharacterized protein</fullName>
    </submittedName>
</protein>
<reference evidence="2" key="1">
    <citation type="submission" date="2019-05" db="EMBL/GenBank/DDBJ databases">
        <title>Complete Genome Sequence of Serratia marcescens Myophage Moabite.</title>
        <authorList>
            <person name="Price L."/>
            <person name="Rohren M."/>
            <person name="Newkirk H."/>
            <person name="Liu M."/>
            <person name="Ramsey J."/>
        </authorList>
    </citation>
    <scope>NUCLEOTIDE SEQUENCE [LARGE SCALE GENOMIC DNA]</scope>
</reference>